<dbReference type="AlphaFoldDB" id="A0A5C1QDF9"/>
<evidence type="ECO:0000313" key="2">
    <source>
        <dbReference type="EMBL" id="QEN05019.1"/>
    </source>
</evidence>
<name>A0A5C1QDF9_9SPIO</name>
<keyword evidence="1" id="KW-1133">Transmembrane helix</keyword>
<organism evidence="2 3">
    <name type="scientific">Thiospirochaeta perfilievii</name>
    <dbReference type="NCBI Taxonomy" id="252967"/>
    <lineage>
        <taxon>Bacteria</taxon>
        <taxon>Pseudomonadati</taxon>
        <taxon>Spirochaetota</taxon>
        <taxon>Spirochaetia</taxon>
        <taxon>Spirochaetales</taxon>
        <taxon>Spirochaetaceae</taxon>
        <taxon>Thiospirochaeta</taxon>
    </lineage>
</organism>
<reference evidence="2 3" key="2">
    <citation type="submission" date="2019-09" db="EMBL/GenBank/DDBJ databases">
        <title>Complete Genome Sequence and Methylome Analysis of free living Spirochaetas.</title>
        <authorList>
            <person name="Leshcheva N."/>
            <person name="Mikheeva N."/>
        </authorList>
    </citation>
    <scope>NUCLEOTIDE SEQUENCE [LARGE SCALE GENOMIC DNA]</scope>
    <source>
        <strain evidence="2 3">P</strain>
    </source>
</reference>
<dbReference type="OrthoDB" id="358133at2"/>
<evidence type="ECO:0000256" key="1">
    <source>
        <dbReference type="SAM" id="Phobius"/>
    </source>
</evidence>
<dbReference type="EMBL" id="CP035807">
    <property type="protein sequence ID" value="QEN05019.1"/>
    <property type="molecule type" value="Genomic_DNA"/>
</dbReference>
<feature type="transmembrane region" description="Helical" evidence="1">
    <location>
        <begin position="169"/>
        <end position="187"/>
    </location>
</feature>
<proteinExistence type="predicted"/>
<protein>
    <submittedName>
        <fullName evidence="2">Uncharacterized protein</fullName>
    </submittedName>
</protein>
<gene>
    <name evidence="2" type="ORF">EW093_09955</name>
</gene>
<dbReference type="KEGG" id="sper:EW093_09955"/>
<dbReference type="RefSeq" id="WP_149568260.1">
    <property type="nucleotide sequence ID" value="NZ_CP035807.1"/>
</dbReference>
<dbReference type="Proteomes" id="UP000323824">
    <property type="component" value="Chromosome"/>
</dbReference>
<keyword evidence="1" id="KW-0812">Transmembrane</keyword>
<reference evidence="2 3" key="1">
    <citation type="submission" date="2019-02" db="EMBL/GenBank/DDBJ databases">
        <authorList>
            <person name="Fomenkov A."/>
            <person name="Dubinina G."/>
            <person name="Grabovich M."/>
            <person name="Vincze T."/>
            <person name="Roberts R.J."/>
        </authorList>
    </citation>
    <scope>NUCLEOTIDE SEQUENCE [LARGE SCALE GENOMIC DNA]</scope>
    <source>
        <strain evidence="2 3">P</strain>
    </source>
</reference>
<sequence>MILVILGLVVYLLFFILIPGFGAISLRRRWSTFRNLLFKYSMVPALEYNNLVEGSSFSFCGLLESFKSDDIVWLKGESLSICINLKKLNIYTLSKNNDEVYKSQWRDISSLVEGTEFFVFGNLKYDGGVPYLVGSELEDLLVVVREGQGKIFDQLLAKGRDKNEMWNSYTPYAYITGVLILIILSYFSYKTSFNKINSFYLLLMAGTPFYFILPPGLFFYIKYRKSWDIALRYSVLSDLDRLKGRVERSSLFKKKSKVVEKLSLLLYVLGYLCNLIIAGIILFKLFQLIIFN</sequence>
<feature type="transmembrane region" description="Helical" evidence="1">
    <location>
        <begin position="199"/>
        <end position="221"/>
    </location>
</feature>
<keyword evidence="1" id="KW-0472">Membrane</keyword>
<keyword evidence="3" id="KW-1185">Reference proteome</keyword>
<feature type="transmembrane region" description="Helical" evidence="1">
    <location>
        <begin position="264"/>
        <end position="290"/>
    </location>
</feature>
<accession>A0A5C1QDF9</accession>
<evidence type="ECO:0000313" key="3">
    <source>
        <dbReference type="Proteomes" id="UP000323824"/>
    </source>
</evidence>
<feature type="transmembrane region" description="Helical" evidence="1">
    <location>
        <begin position="6"/>
        <end position="26"/>
    </location>
</feature>